<feature type="region of interest" description="Disordered" evidence="1">
    <location>
        <begin position="380"/>
        <end position="410"/>
    </location>
</feature>
<evidence type="ECO:0000313" key="4">
    <source>
        <dbReference type="Proteomes" id="UP000054342"/>
    </source>
</evidence>
<gene>
    <name evidence="3" type="ORF">PV05_05264</name>
</gene>
<name>A0A0D2BVW2_9EURO</name>
<dbReference type="OrthoDB" id="5315052at2759"/>
<feature type="region of interest" description="Disordered" evidence="1">
    <location>
        <begin position="564"/>
        <end position="701"/>
    </location>
</feature>
<dbReference type="EMBL" id="KN847319">
    <property type="protein sequence ID" value="KIW56616.1"/>
    <property type="molecule type" value="Genomic_DNA"/>
</dbReference>
<feature type="compositionally biased region" description="Polar residues" evidence="1">
    <location>
        <begin position="236"/>
        <end position="246"/>
    </location>
</feature>
<feature type="compositionally biased region" description="Low complexity" evidence="1">
    <location>
        <begin position="293"/>
        <end position="304"/>
    </location>
</feature>
<feature type="region of interest" description="Disordered" evidence="1">
    <location>
        <begin position="222"/>
        <end position="338"/>
    </location>
</feature>
<sequence>MSPATSHLPTHPRPGQHSPSQSTAAVLRGRQAQSQSGAPFIIPKTYGHHRNVSVTSNPAQILQEPAHYNSDDNSRYLDQSSNLLTATSPASFQPSTDIYNFEEDTSHHDSSFDDLFSTEGSSENHLSEETTPQEFIWEQQFLAHDSAELHILDPYSAGAYDPTPGVSQSLGTQSIFQAADGKLPKSAPGEELRGQSLNTTATPFFQPLMASEALIQASNQNMKDSPMSADNHKRSGSQNLRVDTNPQPTPSPSNKVDKWQRTTSGMRAPSPVVMVSSYEAAGPEHSTQANIVQSSSKRNRQSASSDDESDGENGATSEIRNVDTFPYLMPPDANDTSFLQRVGQEPDKRTDDVILSVKDLEEQRQLEEKNAEVQTWLATSDAGSEAGEDSHEPVSHRLAQGSRRRAHTTGAPFDAVGRVYSDKNIPGPGVLVEVDSDDEYFEDESITEQIINDYHQAGSPRMSPDALEARESSENTAFPTLEEEIAPEQQEPLPHQFYRRGPWQDAVRGPVSNAKDQPSTSNAAAYKFNQEAAKWETASRAATWGTRRRLSDSEINSIVEGSQVRHLSLSKRGRERGSSILNKARGLLPRRSSSNIKAEPSTPNGSADKTHTHRSSIGTVRPSQRMPSFSKPMSPPSDTGSALMAMTGQLAAVGRGSTGKQDNEQPRPSRTSLKKQRSKSDVSKQAKSSTPGLAELMTRHGGPPVPTLASPMFERESILAAQVIDNEDAQADDDEDDQTDEVAIRMDLTIRAEDIVPTVEGFKDHARRLNPRLEPYMIDRIGQEQIRRYKKLVESKIKHTRSVQVTKKCTSGKFCFELGGEATLLAPRPSSKDPESTLTQFQINNPTDNDIDESALADGVVTPALFPAGIPLPPVKRLPAEFECQLCFKVKKFQKPSDWTKHVHEDIQPFSCTFPTCPESKSFKRKADWVRHENERHRHLEWWKCSVAECVHVCYRKDNFVQHLVREHKMTEPKIKGRGSGSSKMKPANPTLWQAGQEDHEVWRLVELCHHETQSKPRDEQCRFCGNVCSSFKKLSVHMGKHMEQIAMPVLELVRMRQVSADTIISPVEQPIAMPSSFATFPATVSNVDMSNLSPYPASAASAYQTSSAGQSPVSMQSRMQNGGFDYEQGYYSPHTMPAATQGQTLGGTYGVAGAFPQQARGYMGGVEYIPPSGMSGQHEYHLSPQGQIAMPRSQSIASNYGNPAFESAGADYSQAPMQSMFTNAPSMPGYLPQYGPSMVHGPSNRSPIAMNGRAGLGLNAMDQDYGYGVPGNGQGAANMHFPPER</sequence>
<dbReference type="Proteomes" id="UP000054342">
    <property type="component" value="Unassembled WGS sequence"/>
</dbReference>
<dbReference type="InterPro" id="IPR058925">
    <property type="entry name" value="zf-C2H2_AcuF"/>
</dbReference>
<dbReference type="InterPro" id="IPR013087">
    <property type="entry name" value="Znf_C2H2_type"/>
</dbReference>
<dbReference type="Pfam" id="PF26082">
    <property type="entry name" value="zf-C2H2_AcuF"/>
    <property type="match status" value="1"/>
</dbReference>
<protein>
    <recommendedName>
        <fullName evidence="2">C2H2-type domain-containing protein</fullName>
    </recommendedName>
</protein>
<proteinExistence type="predicted"/>
<feature type="domain" description="C2H2-type" evidence="2">
    <location>
        <begin position="945"/>
        <end position="968"/>
    </location>
</feature>
<evidence type="ECO:0000259" key="2">
    <source>
        <dbReference type="PROSITE" id="PS00028"/>
    </source>
</evidence>
<feature type="compositionally biased region" description="Polar residues" evidence="1">
    <location>
        <begin position="514"/>
        <end position="523"/>
    </location>
</feature>
<feature type="region of interest" description="Disordered" evidence="1">
    <location>
        <begin position="454"/>
        <end position="475"/>
    </location>
</feature>
<dbReference type="PROSITE" id="PS00028">
    <property type="entry name" value="ZINC_FINGER_C2H2_1"/>
    <property type="match status" value="1"/>
</dbReference>
<dbReference type="GeneID" id="25327172"/>
<keyword evidence="4" id="KW-1185">Reference proteome</keyword>
<dbReference type="PANTHER" id="PTHR35391:SF3">
    <property type="entry name" value="FINGER DOMAIN PROTEIN, PUTATIVE (AFU_ORTHOLOGUE AFUA_8G04300)-RELATED"/>
    <property type="match status" value="1"/>
</dbReference>
<evidence type="ECO:0000256" key="1">
    <source>
        <dbReference type="SAM" id="MobiDB-lite"/>
    </source>
</evidence>
<dbReference type="PANTHER" id="PTHR35391">
    <property type="entry name" value="C2H2-TYPE DOMAIN-CONTAINING PROTEIN-RELATED"/>
    <property type="match status" value="1"/>
</dbReference>
<organism evidence="3 4">
    <name type="scientific">Exophiala xenobiotica</name>
    <dbReference type="NCBI Taxonomy" id="348802"/>
    <lineage>
        <taxon>Eukaryota</taxon>
        <taxon>Fungi</taxon>
        <taxon>Dikarya</taxon>
        <taxon>Ascomycota</taxon>
        <taxon>Pezizomycotina</taxon>
        <taxon>Eurotiomycetes</taxon>
        <taxon>Chaetothyriomycetidae</taxon>
        <taxon>Chaetothyriales</taxon>
        <taxon>Herpotrichiellaceae</taxon>
        <taxon>Exophiala</taxon>
    </lineage>
</organism>
<dbReference type="RefSeq" id="XP_013317200.1">
    <property type="nucleotide sequence ID" value="XM_013461746.1"/>
</dbReference>
<dbReference type="HOGENOM" id="CLU_005537_1_1_1"/>
<reference evidence="3 4" key="1">
    <citation type="submission" date="2015-01" db="EMBL/GenBank/DDBJ databases">
        <title>The Genome Sequence of Exophiala xenobiotica CBS118157.</title>
        <authorList>
            <consortium name="The Broad Institute Genomics Platform"/>
            <person name="Cuomo C."/>
            <person name="de Hoog S."/>
            <person name="Gorbushina A."/>
            <person name="Stielow B."/>
            <person name="Teixiera M."/>
            <person name="Abouelleil A."/>
            <person name="Chapman S.B."/>
            <person name="Priest M."/>
            <person name="Young S.K."/>
            <person name="Wortman J."/>
            <person name="Nusbaum C."/>
            <person name="Birren B."/>
        </authorList>
    </citation>
    <scope>NUCLEOTIDE SEQUENCE [LARGE SCALE GENOMIC DNA]</scope>
    <source>
        <strain evidence="3 4">CBS 118157</strain>
    </source>
</reference>
<evidence type="ECO:0000313" key="3">
    <source>
        <dbReference type="EMBL" id="KIW56616.1"/>
    </source>
</evidence>
<accession>A0A0D2BVW2</accession>
<feature type="region of interest" description="Disordered" evidence="1">
    <location>
        <begin position="498"/>
        <end position="523"/>
    </location>
</feature>
<feature type="compositionally biased region" description="Polar residues" evidence="1">
    <location>
        <begin position="591"/>
        <end position="607"/>
    </location>
</feature>
<dbReference type="STRING" id="348802.A0A0D2BVW2"/>
<feature type="region of interest" description="Disordered" evidence="1">
    <location>
        <begin position="1"/>
        <end position="34"/>
    </location>
</feature>
<dbReference type="SMART" id="SM00355">
    <property type="entry name" value="ZnF_C2H2"/>
    <property type="match status" value="3"/>
</dbReference>